<feature type="transmembrane region" description="Helical" evidence="7">
    <location>
        <begin position="212"/>
        <end position="230"/>
    </location>
</feature>
<evidence type="ECO:0000313" key="8">
    <source>
        <dbReference type="Ensembl" id="ENSGMOP00000057823.1"/>
    </source>
</evidence>
<dbReference type="PANTHER" id="PTHR11819">
    <property type="entry name" value="SOLUTE CARRIER FAMILY 5"/>
    <property type="match status" value="1"/>
</dbReference>
<reference evidence="8" key="2">
    <citation type="submission" date="2025-09" db="UniProtKB">
        <authorList>
            <consortium name="Ensembl"/>
        </authorList>
    </citation>
    <scope>IDENTIFICATION</scope>
</reference>
<gene>
    <name evidence="8" type="primary">slc5a2</name>
</gene>
<protein>
    <submittedName>
        <fullName evidence="8">Solute carrier family 5 member 2</fullName>
    </submittedName>
</protein>
<evidence type="ECO:0000256" key="7">
    <source>
        <dbReference type="SAM" id="Phobius"/>
    </source>
</evidence>
<comment type="subcellular location">
    <subcellularLocation>
        <location evidence="1">Membrane</location>
        <topology evidence="1">Multi-pass membrane protein</topology>
    </subcellularLocation>
</comment>
<dbReference type="PANTHER" id="PTHR11819:SF145">
    <property type="entry name" value="SODIUM_GLUCOSE COTRANSPORTER 2"/>
    <property type="match status" value="1"/>
</dbReference>
<dbReference type="Gene3D" id="1.20.1730.10">
    <property type="entry name" value="Sodium/glucose cotransporter"/>
    <property type="match status" value="1"/>
</dbReference>
<dbReference type="NCBIfam" id="TIGR00813">
    <property type="entry name" value="sss"/>
    <property type="match status" value="1"/>
</dbReference>
<evidence type="ECO:0000256" key="6">
    <source>
        <dbReference type="RuleBase" id="RU362091"/>
    </source>
</evidence>
<dbReference type="InterPro" id="IPR038377">
    <property type="entry name" value="Na/Glc_symporter_sf"/>
</dbReference>
<dbReference type="AlphaFoldDB" id="A0A8C5C809"/>
<feature type="transmembrane region" description="Helical" evidence="7">
    <location>
        <begin position="103"/>
        <end position="125"/>
    </location>
</feature>
<dbReference type="InterPro" id="IPR001734">
    <property type="entry name" value="Na/solute_symporter"/>
</dbReference>
<feature type="transmembrane region" description="Helical" evidence="7">
    <location>
        <begin position="422"/>
        <end position="444"/>
    </location>
</feature>
<evidence type="ECO:0000256" key="2">
    <source>
        <dbReference type="ARBA" id="ARBA00006434"/>
    </source>
</evidence>
<dbReference type="GeneTree" id="ENSGT00940000160533"/>
<dbReference type="PROSITE" id="PS50283">
    <property type="entry name" value="NA_SOLUT_SYMP_3"/>
    <property type="match status" value="1"/>
</dbReference>
<feature type="transmembrane region" description="Helical" evidence="7">
    <location>
        <begin position="146"/>
        <end position="167"/>
    </location>
</feature>
<feature type="transmembrane region" description="Helical" evidence="7">
    <location>
        <begin position="251"/>
        <end position="272"/>
    </location>
</feature>
<accession>A0A8C5C809</accession>
<keyword evidence="9" id="KW-1185">Reference proteome</keyword>
<dbReference type="GO" id="GO:0046872">
    <property type="term" value="F:metal ion binding"/>
    <property type="evidence" value="ECO:0007669"/>
    <property type="project" value="UniProtKB-KW"/>
</dbReference>
<keyword evidence="5 7" id="KW-0472">Membrane</keyword>
<evidence type="ECO:0000256" key="1">
    <source>
        <dbReference type="ARBA" id="ARBA00004141"/>
    </source>
</evidence>
<comment type="similarity">
    <text evidence="2 6">Belongs to the sodium:solute symporter (SSF) (TC 2.A.21) family.</text>
</comment>
<dbReference type="GO" id="GO:0016324">
    <property type="term" value="C:apical plasma membrane"/>
    <property type="evidence" value="ECO:0007669"/>
    <property type="project" value="UniProtKB-SubCell"/>
</dbReference>
<evidence type="ECO:0000313" key="9">
    <source>
        <dbReference type="Proteomes" id="UP000694546"/>
    </source>
</evidence>
<organism evidence="8 9">
    <name type="scientific">Gadus morhua</name>
    <name type="common">Atlantic cod</name>
    <dbReference type="NCBI Taxonomy" id="8049"/>
    <lineage>
        <taxon>Eukaryota</taxon>
        <taxon>Metazoa</taxon>
        <taxon>Chordata</taxon>
        <taxon>Craniata</taxon>
        <taxon>Vertebrata</taxon>
        <taxon>Euteleostomi</taxon>
        <taxon>Actinopterygii</taxon>
        <taxon>Neopterygii</taxon>
        <taxon>Teleostei</taxon>
        <taxon>Neoteleostei</taxon>
        <taxon>Acanthomorphata</taxon>
        <taxon>Zeiogadaria</taxon>
        <taxon>Gadariae</taxon>
        <taxon>Gadiformes</taxon>
        <taxon>Gadoidei</taxon>
        <taxon>Gadidae</taxon>
        <taxon>Gadus</taxon>
    </lineage>
</organism>
<feature type="transmembrane region" description="Helical" evidence="7">
    <location>
        <begin position="72"/>
        <end position="91"/>
    </location>
</feature>
<keyword evidence="4 7" id="KW-1133">Transmembrane helix</keyword>
<dbReference type="Proteomes" id="UP000694546">
    <property type="component" value="Chromosome 16"/>
</dbReference>
<feature type="transmembrane region" description="Helical" evidence="7">
    <location>
        <begin position="360"/>
        <end position="381"/>
    </location>
</feature>
<dbReference type="Pfam" id="PF00474">
    <property type="entry name" value="SSF"/>
    <property type="match status" value="1"/>
</dbReference>
<keyword evidence="3 7" id="KW-0812">Transmembrane</keyword>
<dbReference type="PROSITE" id="PS00457">
    <property type="entry name" value="NA_SOLUT_SYMP_2"/>
    <property type="match status" value="1"/>
</dbReference>
<dbReference type="GO" id="GO:0005412">
    <property type="term" value="F:D-glucose:sodium symporter activity"/>
    <property type="evidence" value="ECO:0007669"/>
    <property type="project" value="TreeGrafter"/>
</dbReference>
<dbReference type="InterPro" id="IPR018212">
    <property type="entry name" value="Na/solute_symporter_CS"/>
</dbReference>
<feature type="transmembrane region" description="Helical" evidence="7">
    <location>
        <begin position="533"/>
        <end position="551"/>
    </location>
</feature>
<sequence>VGASLFASNIGSGHFVGLAGTGAASGIAVGSFEWNALFIVLLLGWLFVPVYLTAGVITMPQYLKKRFGGSRISLYLSVISLFLYIFTKISVDMFSGAVFIQQALGWNIYVAVIALLSITALYTITGTRVSVWTCGSSNNNNMGVQNLYIGFLKGLIKFVCVGGYAALLARYSTALPNATESLDPQRYNISARCYTPRPDAFQLLRDPVEGDLPWPGVLFGIAIVGGWYWCTDQVIVQRCLAARSLTDVKAGCILCGYLKLLPMFLMVFPGMISRVLFPDEVGCVVPEVCKRVCGTEVGCSNIAYPKLVVSVMPNGLRGLMLAVMLAALMSSLASIFNSSSTLFTMDIWTRLRPQAAESELMLVGRIWVLVIVGVSICWIPVVQAAQSGQLFDYIQSVTSYLAPPIASVFFLAVFVRRVNEPGAFWGLMGGLAMGLCRMVPEFWFGTGSCLFPSACPPVICGVHYLYFAVLLFLCTSVLVLLVSYSTEPLNAQHVSASISLRHLATAPRYSCEVAEAPEELPDISEDPMWKHCVDANAIIMMAVAVFMWGYFA</sequence>
<feature type="transmembrane region" description="Helical" evidence="7">
    <location>
        <begin position="393"/>
        <end position="415"/>
    </location>
</feature>
<name>A0A8C5C809_GADMO</name>
<dbReference type="Ensembl" id="ENSGMOT00000038440.1">
    <property type="protein sequence ID" value="ENSGMOP00000057823.1"/>
    <property type="gene ID" value="ENSGMOG00000014505.2"/>
</dbReference>
<evidence type="ECO:0000256" key="3">
    <source>
        <dbReference type="ARBA" id="ARBA00022692"/>
    </source>
</evidence>
<proteinExistence type="inferred from homology"/>
<reference evidence="8" key="1">
    <citation type="submission" date="2025-08" db="UniProtKB">
        <authorList>
            <consortium name="Ensembl"/>
        </authorList>
    </citation>
    <scope>IDENTIFICATION</scope>
</reference>
<feature type="transmembrane region" description="Helical" evidence="7">
    <location>
        <begin position="36"/>
        <end position="60"/>
    </location>
</feature>
<dbReference type="GO" id="GO:1904659">
    <property type="term" value="P:D-glucose transmembrane transport"/>
    <property type="evidence" value="ECO:0007669"/>
    <property type="project" value="UniProtKB-ARBA"/>
</dbReference>
<evidence type="ECO:0000256" key="4">
    <source>
        <dbReference type="ARBA" id="ARBA00022989"/>
    </source>
</evidence>
<feature type="transmembrane region" description="Helical" evidence="7">
    <location>
        <begin position="319"/>
        <end position="339"/>
    </location>
</feature>
<evidence type="ECO:0000256" key="5">
    <source>
        <dbReference type="ARBA" id="ARBA00023136"/>
    </source>
</evidence>
<feature type="transmembrane region" description="Helical" evidence="7">
    <location>
        <begin position="464"/>
        <end position="484"/>
    </location>
</feature>